<dbReference type="PROSITE" id="PS50206">
    <property type="entry name" value="RHODANESE_3"/>
    <property type="match status" value="1"/>
</dbReference>
<proteinExistence type="predicted"/>
<evidence type="ECO:0000259" key="2">
    <source>
        <dbReference type="PROSITE" id="PS50206"/>
    </source>
</evidence>
<organism evidence="3 4">
    <name type="scientific">Salipiger pallidus</name>
    <dbReference type="NCBI Taxonomy" id="1775170"/>
    <lineage>
        <taxon>Bacteria</taxon>
        <taxon>Pseudomonadati</taxon>
        <taxon>Pseudomonadota</taxon>
        <taxon>Alphaproteobacteria</taxon>
        <taxon>Rhodobacterales</taxon>
        <taxon>Roseobacteraceae</taxon>
        <taxon>Salipiger</taxon>
    </lineage>
</organism>
<evidence type="ECO:0000256" key="1">
    <source>
        <dbReference type="SAM" id="SignalP"/>
    </source>
</evidence>
<dbReference type="Proteomes" id="UP000617145">
    <property type="component" value="Unassembled WGS sequence"/>
</dbReference>
<comment type="caution">
    <text evidence="3">The sequence shown here is derived from an EMBL/GenBank/DDBJ whole genome shotgun (WGS) entry which is preliminary data.</text>
</comment>
<dbReference type="RefSeq" id="WP_188789744.1">
    <property type="nucleotide sequence ID" value="NZ_BMJV01000003.1"/>
</dbReference>
<dbReference type="EMBL" id="BMJV01000003">
    <property type="protein sequence ID" value="GGG69657.1"/>
    <property type="molecule type" value="Genomic_DNA"/>
</dbReference>
<dbReference type="SUPFAM" id="SSF52821">
    <property type="entry name" value="Rhodanese/Cell cycle control phosphatase"/>
    <property type="match status" value="1"/>
</dbReference>
<reference evidence="3" key="1">
    <citation type="journal article" date="2014" name="Int. J. Syst. Evol. Microbiol.">
        <title>Complete genome sequence of Corynebacterium casei LMG S-19264T (=DSM 44701T), isolated from a smear-ripened cheese.</title>
        <authorList>
            <consortium name="US DOE Joint Genome Institute (JGI-PGF)"/>
            <person name="Walter F."/>
            <person name="Albersmeier A."/>
            <person name="Kalinowski J."/>
            <person name="Ruckert C."/>
        </authorList>
    </citation>
    <scope>NUCLEOTIDE SEQUENCE</scope>
    <source>
        <strain evidence="3">CGMCC 1.15762</strain>
    </source>
</reference>
<dbReference type="CDD" id="cd00158">
    <property type="entry name" value="RHOD"/>
    <property type="match status" value="1"/>
</dbReference>
<name>A0A8J2ZJ73_9RHOB</name>
<feature type="domain" description="Rhodanese" evidence="2">
    <location>
        <begin position="81"/>
        <end position="187"/>
    </location>
</feature>
<gene>
    <name evidence="3" type="ORF">GCM10011415_16400</name>
</gene>
<feature type="chain" id="PRO_5035259406" description="Rhodanese domain-containing protein" evidence="1">
    <location>
        <begin position="20"/>
        <end position="189"/>
    </location>
</feature>
<keyword evidence="4" id="KW-1185">Reference proteome</keyword>
<dbReference type="InterPro" id="IPR036873">
    <property type="entry name" value="Rhodanese-like_dom_sf"/>
</dbReference>
<dbReference type="Gene3D" id="3.40.250.10">
    <property type="entry name" value="Rhodanese-like domain"/>
    <property type="match status" value="1"/>
</dbReference>
<dbReference type="SMART" id="SM00450">
    <property type="entry name" value="RHOD"/>
    <property type="match status" value="1"/>
</dbReference>
<evidence type="ECO:0000313" key="3">
    <source>
        <dbReference type="EMBL" id="GGG69657.1"/>
    </source>
</evidence>
<evidence type="ECO:0000313" key="4">
    <source>
        <dbReference type="Proteomes" id="UP000617145"/>
    </source>
</evidence>
<protein>
    <recommendedName>
        <fullName evidence="2">Rhodanese domain-containing protein</fullName>
    </recommendedName>
</protein>
<reference evidence="3" key="2">
    <citation type="submission" date="2020-09" db="EMBL/GenBank/DDBJ databases">
        <authorList>
            <person name="Sun Q."/>
            <person name="Zhou Y."/>
        </authorList>
    </citation>
    <scope>NUCLEOTIDE SEQUENCE</scope>
    <source>
        <strain evidence="3">CGMCC 1.15762</strain>
    </source>
</reference>
<feature type="signal peptide" evidence="1">
    <location>
        <begin position="1"/>
        <end position="19"/>
    </location>
</feature>
<dbReference type="AlphaFoldDB" id="A0A8J2ZJ73"/>
<dbReference type="InterPro" id="IPR001763">
    <property type="entry name" value="Rhodanese-like_dom"/>
</dbReference>
<keyword evidence="1" id="KW-0732">Signal</keyword>
<accession>A0A8J2ZJ73</accession>
<dbReference type="Pfam" id="PF00581">
    <property type="entry name" value="Rhodanese"/>
    <property type="match status" value="1"/>
</dbReference>
<sequence length="189" mass="18706">MIKGAGLAALTCLSATAIAADPTRISSGITSATVAIAGETSTISRDGAACPPACIQPMIAAEGIATIGELEVLAFLEGAVTNGTGLLLDTRLPGAYAAGTLPGAVNVPEPTLQGSNPYRSDLLSALGARGSDFSGAFELVLFAGGADGPEAGEGLRALLEAGYPAARLRYYRGGLAAWQALGLSVSAGQ</sequence>